<evidence type="ECO:0000256" key="3">
    <source>
        <dbReference type="SAM" id="MobiDB-lite"/>
    </source>
</evidence>
<gene>
    <name evidence="6" type="ORF">MNOR_LOCUS27005</name>
</gene>
<dbReference type="InterPro" id="IPR028889">
    <property type="entry name" value="USP"/>
</dbReference>
<dbReference type="SUPFAM" id="SSF54001">
    <property type="entry name" value="Cysteine proteinases"/>
    <property type="match status" value="1"/>
</dbReference>
<dbReference type="Proteomes" id="UP001497623">
    <property type="component" value="Unassembled WGS sequence"/>
</dbReference>
<feature type="domain" description="USP" evidence="5">
    <location>
        <begin position="38"/>
        <end position="479"/>
    </location>
</feature>
<comment type="catalytic activity">
    <reaction evidence="1">
        <text>Thiol-dependent hydrolysis of ester, thioester, amide, peptide and isopeptide bonds formed by the C-terminal Gly of ubiquitin (a 76-residue protein attached to proteins as an intracellular targeting signal).</text>
        <dbReference type="EC" id="3.4.19.12"/>
    </reaction>
</comment>
<dbReference type="PANTHER" id="PTHR21646:SF76">
    <property type="entry name" value="UBIQUITIN CARBOXYL-TERMINAL HYDROLASE 32"/>
    <property type="match status" value="1"/>
</dbReference>
<keyword evidence="4" id="KW-0732">Signal</keyword>
<dbReference type="EC" id="3.4.19.12" evidence="2"/>
<feature type="chain" id="PRO_5043562074" description="ubiquitinyl hydrolase 1" evidence="4">
    <location>
        <begin position="22"/>
        <end position="515"/>
    </location>
</feature>
<feature type="signal peptide" evidence="4">
    <location>
        <begin position="1"/>
        <end position="21"/>
    </location>
</feature>
<dbReference type="InterPro" id="IPR050185">
    <property type="entry name" value="Ub_carboxyl-term_hydrolase"/>
</dbReference>
<dbReference type="Gene3D" id="3.90.70.10">
    <property type="entry name" value="Cysteine proteinases"/>
    <property type="match status" value="1"/>
</dbReference>
<dbReference type="EMBL" id="CAXKWB010027796">
    <property type="protein sequence ID" value="CAL4132443.1"/>
    <property type="molecule type" value="Genomic_DNA"/>
</dbReference>
<dbReference type="GO" id="GO:0005794">
    <property type="term" value="C:Golgi apparatus"/>
    <property type="evidence" value="ECO:0007669"/>
    <property type="project" value="TreeGrafter"/>
</dbReference>
<evidence type="ECO:0000256" key="2">
    <source>
        <dbReference type="ARBA" id="ARBA00012759"/>
    </source>
</evidence>
<dbReference type="PANTHER" id="PTHR21646">
    <property type="entry name" value="UBIQUITIN CARBOXYL-TERMINAL HYDROLASE"/>
    <property type="match status" value="1"/>
</dbReference>
<proteinExistence type="predicted"/>
<dbReference type="PROSITE" id="PS50235">
    <property type="entry name" value="USP_3"/>
    <property type="match status" value="1"/>
</dbReference>
<name>A0AAV2RM70_MEGNR</name>
<dbReference type="InterPro" id="IPR001394">
    <property type="entry name" value="Peptidase_C19_UCH"/>
</dbReference>
<evidence type="ECO:0000256" key="4">
    <source>
        <dbReference type="SAM" id="SignalP"/>
    </source>
</evidence>
<organism evidence="6 7">
    <name type="scientific">Meganyctiphanes norvegica</name>
    <name type="common">Northern krill</name>
    <name type="synonym">Thysanopoda norvegica</name>
    <dbReference type="NCBI Taxonomy" id="48144"/>
    <lineage>
        <taxon>Eukaryota</taxon>
        <taxon>Metazoa</taxon>
        <taxon>Ecdysozoa</taxon>
        <taxon>Arthropoda</taxon>
        <taxon>Crustacea</taxon>
        <taxon>Multicrustacea</taxon>
        <taxon>Malacostraca</taxon>
        <taxon>Eumalacostraca</taxon>
        <taxon>Eucarida</taxon>
        <taxon>Euphausiacea</taxon>
        <taxon>Euphausiidae</taxon>
        <taxon>Meganyctiphanes</taxon>
    </lineage>
</organism>
<accession>A0AAV2RM70</accession>
<evidence type="ECO:0000313" key="7">
    <source>
        <dbReference type="Proteomes" id="UP001497623"/>
    </source>
</evidence>
<comment type="caution">
    <text evidence="6">The sequence shown here is derived from an EMBL/GenBank/DDBJ whole genome shotgun (WGS) entry which is preliminary data.</text>
</comment>
<dbReference type="GO" id="GO:0004843">
    <property type="term" value="F:cysteine-type deubiquitinase activity"/>
    <property type="evidence" value="ECO:0007669"/>
    <property type="project" value="UniProtKB-EC"/>
</dbReference>
<evidence type="ECO:0000256" key="1">
    <source>
        <dbReference type="ARBA" id="ARBA00000707"/>
    </source>
</evidence>
<sequence>MAIIGIALKLVIIKLLPSTGSSPWPAGSPPSGSSSAASSIQHHQELCNTQKGFITAFHRKMMRQEVYFLSSQKTRPSLFGLPLIVPCNNLITHQDLYQSVWTQVSRLVSPLPPSETAVPNHAQDCDDSLGYEFPFVLRVVDHEGLLCASCPWWNFCRGCQLPCDTNIFPQTATAFLAIDWDPTALHLRYQTALERVFNEHSSVELMRRKHVEPIALSDCLEAFCSEETLEYSCDKCKKIQQAAKKLQIWRLPPILIVHLKRFQFVGNKWIKSQKIVDFPLREFDPTEYLASVPRQTIHLHRAELEGVDPATYISQLGDKDNIFLEILPENKVLEHIKGDDPHIMNGHVNGMNGSINGSIPNTPSITGEGSIGTPSESICNLPVSLCKNLKATRDNSCLKGRQCINIGDFYWQRHFDFLDAVFSVFVLTCHTGIMEGGHYVCYAKNPQGKWICFNDSSCKEVPESQIDLNSAYMLFYMRNGLSVEKYLPNVDGKTPFPKEMDEESEAEYKKQCSVM</sequence>
<evidence type="ECO:0000313" key="6">
    <source>
        <dbReference type="EMBL" id="CAL4132443.1"/>
    </source>
</evidence>
<keyword evidence="7" id="KW-1185">Reference proteome</keyword>
<protein>
    <recommendedName>
        <fullName evidence="2">ubiquitinyl hydrolase 1</fullName>
        <ecNumber evidence="2">3.4.19.12</ecNumber>
    </recommendedName>
</protein>
<dbReference type="InterPro" id="IPR038765">
    <property type="entry name" value="Papain-like_cys_pep_sf"/>
</dbReference>
<dbReference type="AlphaFoldDB" id="A0AAV2RM70"/>
<dbReference type="Pfam" id="PF00443">
    <property type="entry name" value="UCH"/>
    <property type="match status" value="1"/>
</dbReference>
<evidence type="ECO:0000259" key="5">
    <source>
        <dbReference type="PROSITE" id="PS50235"/>
    </source>
</evidence>
<dbReference type="GO" id="GO:0016579">
    <property type="term" value="P:protein deubiquitination"/>
    <property type="evidence" value="ECO:0007669"/>
    <property type="project" value="InterPro"/>
</dbReference>
<feature type="non-terminal residue" evidence="6">
    <location>
        <position position="515"/>
    </location>
</feature>
<reference evidence="6 7" key="1">
    <citation type="submission" date="2024-05" db="EMBL/GenBank/DDBJ databases">
        <authorList>
            <person name="Wallberg A."/>
        </authorList>
    </citation>
    <scope>NUCLEOTIDE SEQUENCE [LARGE SCALE GENOMIC DNA]</scope>
</reference>
<feature type="region of interest" description="Disordered" evidence="3">
    <location>
        <begin position="21"/>
        <end position="41"/>
    </location>
</feature>
<feature type="compositionally biased region" description="Low complexity" evidence="3">
    <location>
        <begin position="21"/>
        <end position="39"/>
    </location>
</feature>